<dbReference type="OrthoDB" id="10264738at2759"/>
<dbReference type="PANTHER" id="PTHR13832">
    <property type="entry name" value="PROTEIN PHOSPHATASE 2C"/>
    <property type="match status" value="1"/>
</dbReference>
<dbReference type="GO" id="GO:0005634">
    <property type="term" value="C:nucleus"/>
    <property type="evidence" value="ECO:0007669"/>
    <property type="project" value="UniProtKB-ARBA"/>
</dbReference>
<dbReference type="InterPro" id="IPR000222">
    <property type="entry name" value="PP2C_BS"/>
</dbReference>
<evidence type="ECO:0000256" key="10">
    <source>
        <dbReference type="ARBA" id="ARBA00047761"/>
    </source>
</evidence>
<dbReference type="Proteomes" id="UP000326396">
    <property type="component" value="Linkage Group LG3"/>
</dbReference>
<sequence length="405" mass="44651">MSSSQTLNWIVILSQIQHHIARLLRPSIWDQILSPGLPINKELFQDLPPSLNIKLLLICSSTNFVEILLHELRATGMGCAASIQTSTIVVESPSRKPSGSIRSGSHTDIGPRKSNEDEHIRIDDVSSQLGSLYPLPHPCSFYAVFDGHGGSEAASYLKEHAMRLFFIESDLPQTSNIDDDMFLQELENCHCRAFLLADQALADECSISSYCGTTALTALILGKHLVTASAGDCRAVLCRKGVAVQLSQDHRPCYLEERIRVEALGGFIKDGYLNGELAVTRALGDWHMKSPSYTSPLIAMPDVRQTVLTDDDEFLIIACDGIWDVMSNQEAVGFVRRHLRLYDDPDCCARELVNQALRRDTSDNLTAIVVCFSSASALASTSPGFRCSSLTEEARNRLRNLLQGN</sequence>
<evidence type="ECO:0000256" key="12">
    <source>
        <dbReference type="RuleBase" id="RU003465"/>
    </source>
</evidence>
<evidence type="ECO:0000256" key="8">
    <source>
        <dbReference type="ARBA" id="ARBA00022912"/>
    </source>
</evidence>
<evidence type="ECO:0000256" key="7">
    <source>
        <dbReference type="ARBA" id="ARBA00022842"/>
    </source>
</evidence>
<evidence type="ECO:0000256" key="4">
    <source>
        <dbReference type="ARBA" id="ARBA00013081"/>
    </source>
</evidence>
<dbReference type="EC" id="3.1.3.16" evidence="4"/>
<feature type="domain" description="PPM-type phosphatase" evidence="14">
    <location>
        <begin position="102"/>
        <end position="372"/>
    </location>
</feature>
<evidence type="ECO:0000256" key="3">
    <source>
        <dbReference type="ARBA" id="ARBA00006702"/>
    </source>
</evidence>
<evidence type="ECO:0000313" key="16">
    <source>
        <dbReference type="Proteomes" id="UP000326396"/>
    </source>
</evidence>
<dbReference type="GO" id="GO:0004722">
    <property type="term" value="F:protein serine/threonine phosphatase activity"/>
    <property type="evidence" value="ECO:0007669"/>
    <property type="project" value="UniProtKB-EC"/>
</dbReference>
<dbReference type="SUPFAM" id="SSF81606">
    <property type="entry name" value="PP2C-like"/>
    <property type="match status" value="1"/>
</dbReference>
<dbReference type="GO" id="GO:0046872">
    <property type="term" value="F:metal ion binding"/>
    <property type="evidence" value="ECO:0007669"/>
    <property type="project" value="UniProtKB-KW"/>
</dbReference>
<feature type="region of interest" description="Disordered" evidence="13">
    <location>
        <begin position="90"/>
        <end position="117"/>
    </location>
</feature>
<keyword evidence="5" id="KW-0479">Metal-binding</keyword>
<comment type="catalytic activity">
    <reaction evidence="11">
        <text>O-phospho-L-threonyl-[protein] + H2O = L-threonyl-[protein] + phosphate</text>
        <dbReference type="Rhea" id="RHEA:47004"/>
        <dbReference type="Rhea" id="RHEA-COMP:11060"/>
        <dbReference type="Rhea" id="RHEA-COMP:11605"/>
        <dbReference type="ChEBI" id="CHEBI:15377"/>
        <dbReference type="ChEBI" id="CHEBI:30013"/>
        <dbReference type="ChEBI" id="CHEBI:43474"/>
        <dbReference type="ChEBI" id="CHEBI:61977"/>
        <dbReference type="EC" id="3.1.3.16"/>
    </reaction>
</comment>
<organism evidence="15 16">
    <name type="scientific">Mikania micrantha</name>
    <name type="common">bitter vine</name>
    <dbReference type="NCBI Taxonomy" id="192012"/>
    <lineage>
        <taxon>Eukaryota</taxon>
        <taxon>Viridiplantae</taxon>
        <taxon>Streptophyta</taxon>
        <taxon>Embryophyta</taxon>
        <taxon>Tracheophyta</taxon>
        <taxon>Spermatophyta</taxon>
        <taxon>Magnoliopsida</taxon>
        <taxon>eudicotyledons</taxon>
        <taxon>Gunneridae</taxon>
        <taxon>Pentapetalae</taxon>
        <taxon>asterids</taxon>
        <taxon>campanulids</taxon>
        <taxon>Asterales</taxon>
        <taxon>Asteraceae</taxon>
        <taxon>Asteroideae</taxon>
        <taxon>Heliantheae alliance</taxon>
        <taxon>Eupatorieae</taxon>
        <taxon>Mikania</taxon>
    </lineage>
</organism>
<dbReference type="InterPro" id="IPR015655">
    <property type="entry name" value="PP2C"/>
</dbReference>
<keyword evidence="9" id="KW-0464">Manganese</keyword>
<protein>
    <recommendedName>
        <fullName evidence="4">protein-serine/threonine phosphatase</fullName>
        <ecNumber evidence="4">3.1.3.16</ecNumber>
    </recommendedName>
</protein>
<evidence type="ECO:0000256" key="13">
    <source>
        <dbReference type="SAM" id="MobiDB-lite"/>
    </source>
</evidence>
<dbReference type="InterPro" id="IPR001932">
    <property type="entry name" value="PPM-type_phosphatase-like_dom"/>
</dbReference>
<gene>
    <name evidence="15" type="ORF">E3N88_25249</name>
</gene>
<dbReference type="CDD" id="cd00143">
    <property type="entry name" value="PP2Cc"/>
    <property type="match status" value="1"/>
</dbReference>
<dbReference type="Gene3D" id="3.60.40.10">
    <property type="entry name" value="PPM-type phosphatase domain"/>
    <property type="match status" value="1"/>
</dbReference>
<reference evidence="15 16" key="1">
    <citation type="submission" date="2019-05" db="EMBL/GenBank/DDBJ databases">
        <title>Mikania micrantha, genome provides insights into the molecular mechanism of rapid growth.</title>
        <authorList>
            <person name="Liu B."/>
        </authorList>
    </citation>
    <scope>NUCLEOTIDE SEQUENCE [LARGE SCALE GENOMIC DNA]</scope>
    <source>
        <strain evidence="15">NLD-2019</strain>
        <tissue evidence="15">Leaf</tissue>
    </source>
</reference>
<dbReference type="FunFam" id="3.60.40.10:FF:000004">
    <property type="entry name" value="Probable protein phosphatase 2C 22"/>
    <property type="match status" value="1"/>
</dbReference>
<evidence type="ECO:0000256" key="6">
    <source>
        <dbReference type="ARBA" id="ARBA00022801"/>
    </source>
</evidence>
<proteinExistence type="inferred from homology"/>
<evidence type="ECO:0000313" key="15">
    <source>
        <dbReference type="EMBL" id="KAD4385081.1"/>
    </source>
</evidence>
<dbReference type="PROSITE" id="PS01032">
    <property type="entry name" value="PPM_1"/>
    <property type="match status" value="1"/>
</dbReference>
<name>A0A5N6N722_9ASTR</name>
<comment type="cofactor">
    <cofactor evidence="2">
        <name>Mg(2+)</name>
        <dbReference type="ChEBI" id="CHEBI:18420"/>
    </cofactor>
</comment>
<comment type="similarity">
    <text evidence="3 12">Belongs to the PP2C family.</text>
</comment>
<evidence type="ECO:0000256" key="9">
    <source>
        <dbReference type="ARBA" id="ARBA00023211"/>
    </source>
</evidence>
<keyword evidence="16" id="KW-1185">Reference proteome</keyword>
<dbReference type="AlphaFoldDB" id="A0A5N6N722"/>
<comment type="catalytic activity">
    <reaction evidence="10">
        <text>O-phospho-L-seryl-[protein] + H2O = L-seryl-[protein] + phosphate</text>
        <dbReference type="Rhea" id="RHEA:20629"/>
        <dbReference type="Rhea" id="RHEA-COMP:9863"/>
        <dbReference type="Rhea" id="RHEA-COMP:11604"/>
        <dbReference type="ChEBI" id="CHEBI:15377"/>
        <dbReference type="ChEBI" id="CHEBI:29999"/>
        <dbReference type="ChEBI" id="CHEBI:43474"/>
        <dbReference type="ChEBI" id="CHEBI:83421"/>
        <dbReference type="EC" id="3.1.3.16"/>
    </reaction>
</comment>
<dbReference type="SMART" id="SM00331">
    <property type="entry name" value="PP2C_SIG"/>
    <property type="match status" value="1"/>
</dbReference>
<keyword evidence="8 12" id="KW-0904">Protein phosphatase</keyword>
<comment type="caution">
    <text evidence="15">The sequence shown here is derived from an EMBL/GenBank/DDBJ whole genome shotgun (WGS) entry which is preliminary data.</text>
</comment>
<comment type="cofactor">
    <cofactor evidence="1">
        <name>Mn(2+)</name>
        <dbReference type="ChEBI" id="CHEBI:29035"/>
    </cofactor>
</comment>
<dbReference type="Pfam" id="PF00481">
    <property type="entry name" value="PP2C"/>
    <property type="match status" value="1"/>
</dbReference>
<dbReference type="PROSITE" id="PS51746">
    <property type="entry name" value="PPM_2"/>
    <property type="match status" value="1"/>
</dbReference>
<dbReference type="SMART" id="SM00332">
    <property type="entry name" value="PP2Cc"/>
    <property type="match status" value="1"/>
</dbReference>
<dbReference type="GO" id="GO:0005737">
    <property type="term" value="C:cytoplasm"/>
    <property type="evidence" value="ECO:0007669"/>
    <property type="project" value="UniProtKB-ARBA"/>
</dbReference>
<evidence type="ECO:0000256" key="2">
    <source>
        <dbReference type="ARBA" id="ARBA00001946"/>
    </source>
</evidence>
<dbReference type="EMBL" id="SZYD01000013">
    <property type="protein sequence ID" value="KAD4385081.1"/>
    <property type="molecule type" value="Genomic_DNA"/>
</dbReference>
<dbReference type="PANTHER" id="PTHR13832:SF620">
    <property type="entry name" value="PROTEIN PHOSPHATASE 2C 13-RELATED"/>
    <property type="match status" value="1"/>
</dbReference>
<keyword evidence="7" id="KW-0460">Magnesium</keyword>
<evidence type="ECO:0000259" key="14">
    <source>
        <dbReference type="PROSITE" id="PS51746"/>
    </source>
</evidence>
<evidence type="ECO:0000256" key="11">
    <source>
        <dbReference type="ARBA" id="ARBA00048336"/>
    </source>
</evidence>
<accession>A0A5N6N722</accession>
<dbReference type="InterPro" id="IPR036457">
    <property type="entry name" value="PPM-type-like_dom_sf"/>
</dbReference>
<keyword evidence="6 12" id="KW-0378">Hydrolase</keyword>
<feature type="compositionally biased region" description="Polar residues" evidence="13">
    <location>
        <begin position="90"/>
        <end position="106"/>
    </location>
</feature>
<evidence type="ECO:0000256" key="1">
    <source>
        <dbReference type="ARBA" id="ARBA00001936"/>
    </source>
</evidence>
<evidence type="ECO:0000256" key="5">
    <source>
        <dbReference type="ARBA" id="ARBA00022723"/>
    </source>
</evidence>